<dbReference type="PANTHER" id="PTHR10986">
    <property type="entry name" value="39S RIBOSOMAL PROTEIN L20"/>
    <property type="match status" value="1"/>
</dbReference>
<keyword evidence="5 7" id="KW-0687">Ribonucleoprotein</keyword>
<dbReference type="FunFam" id="1.10.1900.20:FF:000001">
    <property type="entry name" value="50S ribosomal protein L20"/>
    <property type="match status" value="1"/>
</dbReference>
<keyword evidence="4 7" id="KW-0689">Ribosomal protein</keyword>
<dbReference type="Gene3D" id="6.10.160.10">
    <property type="match status" value="1"/>
</dbReference>
<keyword evidence="2 7" id="KW-0699">rRNA-binding</keyword>
<dbReference type="InterPro" id="IPR005813">
    <property type="entry name" value="Ribosomal_bL20"/>
</dbReference>
<comment type="function">
    <text evidence="7 8">Binds directly to 23S ribosomal RNA and is necessary for the in vitro assembly process of the 50S ribosomal subunit. It is not involved in the protein synthesizing functions of that subunit.</text>
</comment>
<evidence type="ECO:0000256" key="6">
    <source>
        <dbReference type="ARBA" id="ARBA00035172"/>
    </source>
</evidence>
<evidence type="ECO:0000256" key="7">
    <source>
        <dbReference type="HAMAP-Rule" id="MF_00382"/>
    </source>
</evidence>
<reference evidence="9 10" key="1">
    <citation type="submission" date="2017-01" db="EMBL/GenBank/DDBJ databases">
        <title>The cable genome- insights into the physiology and evolution of filamentous bacteria capable of sulfide oxidation via long distance electron transfer.</title>
        <authorList>
            <person name="Schreiber L."/>
            <person name="Bjerg J.T."/>
            <person name="Boggild A."/>
            <person name="Van De Vossenberg J."/>
            <person name="Meysman F."/>
            <person name="Nielsen L.P."/>
            <person name="Schramm A."/>
            <person name="Kjeldsen K.U."/>
        </authorList>
    </citation>
    <scope>NUCLEOTIDE SEQUENCE [LARGE SCALE GENOMIC DNA]</scope>
    <source>
        <strain evidence="9">MCF</strain>
    </source>
</reference>
<evidence type="ECO:0000256" key="1">
    <source>
        <dbReference type="ARBA" id="ARBA00007698"/>
    </source>
</evidence>
<dbReference type="GO" id="GO:0000027">
    <property type="term" value="P:ribosomal large subunit assembly"/>
    <property type="evidence" value="ECO:0007669"/>
    <property type="project" value="UniProtKB-UniRule"/>
</dbReference>
<dbReference type="Gene3D" id="1.10.1900.20">
    <property type="entry name" value="Ribosomal protein L20"/>
    <property type="match status" value="1"/>
</dbReference>
<comment type="similarity">
    <text evidence="1 7 8">Belongs to the bacterial ribosomal protein bL20 family.</text>
</comment>
<comment type="caution">
    <text evidence="9">The sequence shown here is derived from an EMBL/GenBank/DDBJ whole genome shotgun (WGS) entry which is preliminary data.</text>
</comment>
<keyword evidence="10" id="KW-1185">Reference proteome</keyword>
<evidence type="ECO:0000256" key="8">
    <source>
        <dbReference type="RuleBase" id="RU000560"/>
    </source>
</evidence>
<dbReference type="EMBL" id="MTKO01000092">
    <property type="protein sequence ID" value="RWX44561.1"/>
    <property type="molecule type" value="Genomic_DNA"/>
</dbReference>
<dbReference type="Pfam" id="PF00453">
    <property type="entry name" value="Ribosomal_L20"/>
    <property type="match status" value="1"/>
</dbReference>
<dbReference type="AlphaFoldDB" id="A0A3S3RPC5"/>
<accession>A0A3S3RPC5</accession>
<dbReference type="GO" id="GO:0019843">
    <property type="term" value="F:rRNA binding"/>
    <property type="evidence" value="ECO:0007669"/>
    <property type="project" value="UniProtKB-UniRule"/>
</dbReference>
<keyword evidence="3 7" id="KW-0694">RNA-binding</keyword>
<evidence type="ECO:0000256" key="5">
    <source>
        <dbReference type="ARBA" id="ARBA00023274"/>
    </source>
</evidence>
<dbReference type="CDD" id="cd07026">
    <property type="entry name" value="Ribosomal_L20"/>
    <property type="match status" value="1"/>
</dbReference>
<evidence type="ECO:0000256" key="2">
    <source>
        <dbReference type="ARBA" id="ARBA00022730"/>
    </source>
</evidence>
<evidence type="ECO:0000256" key="4">
    <source>
        <dbReference type="ARBA" id="ARBA00022980"/>
    </source>
</evidence>
<protein>
    <recommendedName>
        <fullName evidence="6 7">Large ribosomal subunit protein bL20</fullName>
    </recommendedName>
</protein>
<evidence type="ECO:0000313" key="10">
    <source>
        <dbReference type="Proteomes" id="UP000287853"/>
    </source>
</evidence>
<proteinExistence type="inferred from homology"/>
<evidence type="ECO:0000313" key="9">
    <source>
        <dbReference type="EMBL" id="RWX44561.1"/>
    </source>
</evidence>
<dbReference type="GO" id="GO:0003735">
    <property type="term" value="F:structural constituent of ribosome"/>
    <property type="evidence" value="ECO:0007669"/>
    <property type="project" value="InterPro"/>
</dbReference>
<dbReference type="SUPFAM" id="SSF74731">
    <property type="entry name" value="Ribosomal protein L20"/>
    <property type="match status" value="1"/>
</dbReference>
<dbReference type="PRINTS" id="PR00062">
    <property type="entry name" value="RIBOSOMALL20"/>
</dbReference>
<name>A0A3S3RPC5_9BACT</name>
<dbReference type="GO" id="GO:0006412">
    <property type="term" value="P:translation"/>
    <property type="evidence" value="ECO:0007669"/>
    <property type="project" value="InterPro"/>
</dbReference>
<dbReference type="GO" id="GO:1990904">
    <property type="term" value="C:ribonucleoprotein complex"/>
    <property type="evidence" value="ECO:0007669"/>
    <property type="project" value="UniProtKB-KW"/>
</dbReference>
<sequence>MPRVTRGFKARRRRNKVLKQAKGFRGGRSRLYRTATEAVDRALCYAYRDRRTNKRNFRRLWITRISAAAQLNNTSYSKLIHALLQTGIELDRKVLSHLAIVDPNAFTKVVEAAGLEATA</sequence>
<organism evidence="9 10">
    <name type="scientific">Candidatus Electrothrix aarhusensis</name>
    <dbReference type="NCBI Taxonomy" id="1859131"/>
    <lineage>
        <taxon>Bacteria</taxon>
        <taxon>Pseudomonadati</taxon>
        <taxon>Thermodesulfobacteriota</taxon>
        <taxon>Desulfobulbia</taxon>
        <taxon>Desulfobulbales</taxon>
        <taxon>Desulfobulbaceae</taxon>
        <taxon>Candidatus Electrothrix</taxon>
    </lineage>
</organism>
<dbReference type="GO" id="GO:0005840">
    <property type="term" value="C:ribosome"/>
    <property type="evidence" value="ECO:0007669"/>
    <property type="project" value="UniProtKB-KW"/>
</dbReference>
<dbReference type="NCBIfam" id="TIGR01032">
    <property type="entry name" value="rplT_bact"/>
    <property type="match status" value="1"/>
</dbReference>
<evidence type="ECO:0000256" key="3">
    <source>
        <dbReference type="ARBA" id="ARBA00022884"/>
    </source>
</evidence>
<dbReference type="InterPro" id="IPR035566">
    <property type="entry name" value="Ribosomal_protein_bL20_C"/>
</dbReference>
<gene>
    <name evidence="7" type="primary">rplT</name>
    <name evidence="9" type="ORF">H206_01475</name>
</gene>
<dbReference type="HAMAP" id="MF_00382">
    <property type="entry name" value="Ribosomal_bL20"/>
    <property type="match status" value="1"/>
</dbReference>
<dbReference type="Proteomes" id="UP000287853">
    <property type="component" value="Unassembled WGS sequence"/>
</dbReference>